<dbReference type="CDD" id="cd02440">
    <property type="entry name" value="AdoMet_MTases"/>
    <property type="match status" value="1"/>
</dbReference>
<dbReference type="GO" id="GO:0006355">
    <property type="term" value="P:regulation of DNA-templated transcription"/>
    <property type="evidence" value="ECO:0007669"/>
    <property type="project" value="InterPro"/>
</dbReference>
<dbReference type="FunFam" id="3.40.50.150:FF:000022">
    <property type="entry name" value="Ribosomal RNA small subunit methyltransferase B"/>
    <property type="match status" value="1"/>
</dbReference>
<evidence type="ECO:0000256" key="9">
    <source>
        <dbReference type="ARBA" id="ARBA00022691"/>
    </source>
</evidence>
<evidence type="ECO:0000256" key="12">
    <source>
        <dbReference type="ARBA" id="ARBA00031088"/>
    </source>
</evidence>
<accession>A0A0W0WJH6</accession>
<comment type="caution">
    <text evidence="16">The sequence shown here is derived from an EMBL/GenBank/DDBJ whole genome shotgun (WGS) entry which is preliminary data.</text>
</comment>
<dbReference type="SUPFAM" id="SSF53335">
    <property type="entry name" value="S-adenosyl-L-methionine-dependent methyltransferases"/>
    <property type="match status" value="1"/>
</dbReference>
<feature type="binding site" evidence="14">
    <location>
        <position position="315"/>
    </location>
    <ligand>
        <name>S-adenosyl-L-methionine</name>
        <dbReference type="ChEBI" id="CHEBI:59789"/>
    </ligand>
</feature>
<dbReference type="InterPro" id="IPR035926">
    <property type="entry name" value="NusB-like_sf"/>
</dbReference>
<comment type="similarity">
    <text evidence="3 14">Belongs to the class I-like SAM-binding methyltransferase superfamily. RsmB/NOP family.</text>
</comment>
<name>A0A0W0WJH6_9GAMM</name>
<dbReference type="EMBL" id="LNYH01000013">
    <property type="protein sequence ID" value="KTD32490.1"/>
    <property type="molecule type" value="Genomic_DNA"/>
</dbReference>
<dbReference type="FunFam" id="3.30.70.1170:FF:000002">
    <property type="entry name" value="Ribosomal RNA small subunit methyltransferase B"/>
    <property type="match status" value="1"/>
</dbReference>
<keyword evidence="17" id="KW-1185">Reference proteome</keyword>
<dbReference type="PANTHER" id="PTHR22807">
    <property type="entry name" value="NOP2 YEAST -RELATED NOL1/NOP2/FMU SUN DOMAIN-CONTAINING"/>
    <property type="match status" value="1"/>
</dbReference>
<dbReference type="STRING" id="454.Lisr_0427"/>
<dbReference type="InterPro" id="IPR054728">
    <property type="entry name" value="RsmB-like_ferredoxin"/>
</dbReference>
<gene>
    <name evidence="16" type="primary">sun</name>
    <name evidence="16" type="ORF">Lisr_0427</name>
</gene>
<evidence type="ECO:0000313" key="17">
    <source>
        <dbReference type="Proteomes" id="UP000054761"/>
    </source>
</evidence>
<evidence type="ECO:0000256" key="14">
    <source>
        <dbReference type="PROSITE-ProRule" id="PRU01023"/>
    </source>
</evidence>
<feature type="active site" description="Nucleophile" evidence="14">
    <location>
        <position position="368"/>
    </location>
</feature>
<feature type="domain" description="SAM-dependent MTase RsmB/NOP-type" evidence="15">
    <location>
        <begin position="156"/>
        <end position="426"/>
    </location>
</feature>
<dbReference type="PATRIC" id="fig|454.4.peg.448"/>
<evidence type="ECO:0000256" key="10">
    <source>
        <dbReference type="ARBA" id="ARBA00022884"/>
    </source>
</evidence>
<dbReference type="PRINTS" id="PR02008">
    <property type="entry name" value="RCMTFAMILY"/>
</dbReference>
<evidence type="ECO:0000313" key="16">
    <source>
        <dbReference type="EMBL" id="KTD32490.1"/>
    </source>
</evidence>
<keyword evidence="9 14" id="KW-0949">S-adenosyl-L-methionine</keyword>
<dbReference type="AlphaFoldDB" id="A0A0W0WJH6"/>
<dbReference type="Gene3D" id="3.30.70.1170">
    <property type="entry name" value="Sun protein, domain 3"/>
    <property type="match status" value="1"/>
</dbReference>
<feature type="binding site" evidence="14">
    <location>
        <begin position="246"/>
        <end position="252"/>
    </location>
    <ligand>
        <name>S-adenosyl-L-methionine</name>
        <dbReference type="ChEBI" id="CHEBI:59789"/>
    </ligand>
</feature>
<dbReference type="PROSITE" id="PS01153">
    <property type="entry name" value="NOL1_NOP2_SUN"/>
    <property type="match status" value="1"/>
</dbReference>
<feature type="binding site" evidence="14">
    <location>
        <position position="270"/>
    </location>
    <ligand>
        <name>S-adenosyl-L-methionine</name>
        <dbReference type="ChEBI" id="CHEBI:59789"/>
    </ligand>
</feature>
<reference evidence="16 17" key="1">
    <citation type="submission" date="2015-11" db="EMBL/GenBank/DDBJ databases">
        <title>Genomic analysis of 38 Legionella species identifies large and diverse effector repertoires.</title>
        <authorList>
            <person name="Burstein D."/>
            <person name="Amaro F."/>
            <person name="Zusman T."/>
            <person name="Lifshitz Z."/>
            <person name="Cohen O."/>
            <person name="Gilbert J.A."/>
            <person name="Pupko T."/>
            <person name="Shuman H.A."/>
            <person name="Segal G."/>
        </authorList>
    </citation>
    <scope>NUCLEOTIDE SEQUENCE [LARGE SCALE GENOMIC DNA]</scope>
    <source>
        <strain evidence="16 17">Bercovier 4</strain>
    </source>
</reference>
<keyword evidence="6" id="KW-0698">rRNA processing</keyword>
<protein>
    <recommendedName>
        <fullName evidence="4">16S rRNA (cytosine(967)-C(5))-methyltransferase</fullName>
        <ecNumber evidence="4">2.1.1.176</ecNumber>
    </recommendedName>
    <alternativeName>
        <fullName evidence="11">16S rRNA m5C967 methyltransferase</fullName>
    </alternativeName>
    <alternativeName>
        <fullName evidence="12">rRNA (cytosine-C(5)-)-methyltransferase RsmB</fullName>
    </alternativeName>
</protein>
<keyword evidence="5" id="KW-0963">Cytoplasm</keyword>
<keyword evidence="8 14" id="KW-0808">Transferase</keyword>
<dbReference type="Gene3D" id="1.10.287.730">
    <property type="entry name" value="Helix hairpin bin"/>
    <property type="match status" value="1"/>
</dbReference>
<organism evidence="16 17">
    <name type="scientific">Legionella israelensis</name>
    <dbReference type="NCBI Taxonomy" id="454"/>
    <lineage>
        <taxon>Bacteria</taxon>
        <taxon>Pseudomonadati</taxon>
        <taxon>Pseudomonadota</taxon>
        <taxon>Gammaproteobacteria</taxon>
        <taxon>Legionellales</taxon>
        <taxon>Legionellaceae</taxon>
        <taxon>Legionella</taxon>
    </lineage>
</organism>
<evidence type="ECO:0000259" key="15">
    <source>
        <dbReference type="PROSITE" id="PS51686"/>
    </source>
</evidence>
<dbReference type="InterPro" id="IPR029063">
    <property type="entry name" value="SAM-dependent_MTases_sf"/>
</dbReference>
<dbReference type="Proteomes" id="UP000054761">
    <property type="component" value="Unassembled WGS sequence"/>
</dbReference>
<keyword evidence="10 14" id="KW-0694">RNA-binding</keyword>
<proteinExistence type="inferred from homology"/>
<dbReference type="PROSITE" id="PS51686">
    <property type="entry name" value="SAM_MT_RSMB_NOP"/>
    <property type="match status" value="1"/>
</dbReference>
<dbReference type="GO" id="GO:0009383">
    <property type="term" value="F:rRNA (cytosine-C5-)-methyltransferase activity"/>
    <property type="evidence" value="ECO:0007669"/>
    <property type="project" value="TreeGrafter"/>
</dbReference>
<dbReference type="Gene3D" id="3.40.50.150">
    <property type="entry name" value="Vaccinia Virus protein VP39"/>
    <property type="match status" value="1"/>
</dbReference>
<keyword evidence="7 14" id="KW-0489">Methyltransferase</keyword>
<dbReference type="InterPro" id="IPR001678">
    <property type="entry name" value="MeTrfase_RsmB-F_NOP2_dom"/>
</dbReference>
<comment type="catalytic activity">
    <reaction evidence="13">
        <text>cytidine(967) in 16S rRNA + S-adenosyl-L-methionine = 5-methylcytidine(967) in 16S rRNA + S-adenosyl-L-homocysteine + H(+)</text>
        <dbReference type="Rhea" id="RHEA:42748"/>
        <dbReference type="Rhea" id="RHEA-COMP:10219"/>
        <dbReference type="Rhea" id="RHEA-COMP:10220"/>
        <dbReference type="ChEBI" id="CHEBI:15378"/>
        <dbReference type="ChEBI" id="CHEBI:57856"/>
        <dbReference type="ChEBI" id="CHEBI:59789"/>
        <dbReference type="ChEBI" id="CHEBI:74483"/>
        <dbReference type="ChEBI" id="CHEBI:82748"/>
        <dbReference type="EC" id="2.1.1.176"/>
    </reaction>
</comment>
<dbReference type="PANTHER" id="PTHR22807:SF61">
    <property type="entry name" value="NOL1_NOP2_SUN FAMILY PROTEIN _ ANTITERMINATION NUSB DOMAIN-CONTAINING PROTEIN"/>
    <property type="match status" value="1"/>
</dbReference>
<dbReference type="SUPFAM" id="SSF48013">
    <property type="entry name" value="NusB-like"/>
    <property type="match status" value="1"/>
</dbReference>
<dbReference type="RefSeq" id="WP_058500816.1">
    <property type="nucleotide sequence ID" value="NZ_CAAAJA010000043.1"/>
</dbReference>
<dbReference type="EC" id="2.1.1.176" evidence="4"/>
<evidence type="ECO:0000256" key="7">
    <source>
        <dbReference type="ARBA" id="ARBA00022603"/>
    </source>
</evidence>
<dbReference type="Pfam" id="PF01189">
    <property type="entry name" value="Methyltr_RsmB-F"/>
    <property type="match status" value="1"/>
</dbReference>
<dbReference type="GO" id="GO:0003723">
    <property type="term" value="F:RNA binding"/>
    <property type="evidence" value="ECO:0007669"/>
    <property type="project" value="UniProtKB-UniRule"/>
</dbReference>
<dbReference type="NCBIfam" id="NF008149">
    <property type="entry name" value="PRK10901.1"/>
    <property type="match status" value="1"/>
</dbReference>
<comment type="function">
    <text evidence="1">Specifically methylates the cytosine at position 967 (m5C967) of 16S rRNA.</text>
</comment>
<dbReference type="InterPro" id="IPR004573">
    <property type="entry name" value="rRNA_ssu_MeTfrase_B"/>
</dbReference>
<dbReference type="Pfam" id="PF01029">
    <property type="entry name" value="NusB"/>
    <property type="match status" value="1"/>
</dbReference>
<dbReference type="InterPro" id="IPR023267">
    <property type="entry name" value="RCMT"/>
</dbReference>
<dbReference type="OrthoDB" id="9810297at2"/>
<dbReference type="InterPro" id="IPR018314">
    <property type="entry name" value="RsmB/NOL1/NOP2-like_CS"/>
</dbReference>
<feature type="binding site" evidence="14">
    <location>
        <position position="296"/>
    </location>
    <ligand>
        <name>S-adenosyl-L-methionine</name>
        <dbReference type="ChEBI" id="CHEBI:59789"/>
    </ligand>
</feature>
<evidence type="ECO:0000256" key="5">
    <source>
        <dbReference type="ARBA" id="ARBA00022490"/>
    </source>
</evidence>
<evidence type="ECO:0000256" key="13">
    <source>
        <dbReference type="ARBA" id="ARBA00047283"/>
    </source>
</evidence>
<dbReference type="Gene3D" id="1.10.940.10">
    <property type="entry name" value="NusB-like"/>
    <property type="match status" value="1"/>
</dbReference>
<sequence>MKNSARSQAMNILLSLLKNKMPLSHLLTVHPTLPPLGKEICFGVCRYYYQLKSLADSLLQKPPKSLEVWVALLMGLYQLHYMRQPDYAVVKETVSLLESHHAAWAKALVNAVLRNSSRRYEELTSHLQQKEQYRLNHPEWLIKEVKKSWPEHWQMIIKENDAHPPMTLRVNRLKISRDDYLVTLEDKGIKAKPHPLATEAIVLNKPCDVHFLPGFAEGWVSVQDAAAQLAAHLLTLKPGMRILDSCCAPGGKTCHILETEPLINNCVALDMDGKRLQRVKENLSRLQLSATVLQGDATHPEIWWDGKTFDRILLDAPCTATGVIRRHPDIKILRQPEDVQTIIQVQNQLLRQLWPLLSSGGRMLYATCSILPAENEQQIALFLSEYPDAKCITEKYRWGHFTDHGWQIFPGEQSMDGFFYSLLEKE</sequence>
<evidence type="ECO:0000256" key="11">
    <source>
        <dbReference type="ARBA" id="ARBA00030399"/>
    </source>
</evidence>
<dbReference type="GO" id="GO:0005829">
    <property type="term" value="C:cytosol"/>
    <property type="evidence" value="ECO:0007669"/>
    <property type="project" value="TreeGrafter"/>
</dbReference>
<dbReference type="NCBIfam" id="TIGR00563">
    <property type="entry name" value="rsmB"/>
    <property type="match status" value="1"/>
</dbReference>
<dbReference type="GO" id="GO:0070475">
    <property type="term" value="P:rRNA base methylation"/>
    <property type="evidence" value="ECO:0007669"/>
    <property type="project" value="TreeGrafter"/>
</dbReference>
<evidence type="ECO:0000256" key="1">
    <source>
        <dbReference type="ARBA" id="ARBA00002724"/>
    </source>
</evidence>
<dbReference type="InterPro" id="IPR049560">
    <property type="entry name" value="MeTrfase_RsmB-F_NOP2_cat"/>
</dbReference>
<evidence type="ECO:0000256" key="2">
    <source>
        <dbReference type="ARBA" id="ARBA00004496"/>
    </source>
</evidence>
<evidence type="ECO:0000256" key="8">
    <source>
        <dbReference type="ARBA" id="ARBA00022679"/>
    </source>
</evidence>
<comment type="subcellular location">
    <subcellularLocation>
        <location evidence="2">Cytoplasm</location>
    </subcellularLocation>
</comment>
<evidence type="ECO:0000256" key="6">
    <source>
        <dbReference type="ARBA" id="ARBA00022552"/>
    </source>
</evidence>
<dbReference type="Pfam" id="PF22458">
    <property type="entry name" value="RsmF-B_ferredox"/>
    <property type="match status" value="1"/>
</dbReference>
<evidence type="ECO:0000256" key="4">
    <source>
        <dbReference type="ARBA" id="ARBA00012140"/>
    </source>
</evidence>
<dbReference type="InterPro" id="IPR006027">
    <property type="entry name" value="NusB_RsmB_TIM44"/>
</dbReference>
<evidence type="ECO:0000256" key="3">
    <source>
        <dbReference type="ARBA" id="ARBA00007494"/>
    </source>
</evidence>